<accession>A0A5B7GYH8</accession>
<keyword evidence="2" id="KW-1185">Reference proteome</keyword>
<evidence type="ECO:0000313" key="2">
    <source>
        <dbReference type="Proteomes" id="UP000324222"/>
    </source>
</evidence>
<sequence>MYSADSVLTRQVLRWQGLRVVAKHSGSECLVLLHCRRCMYLMERFIADGLKNTHQSHDGKDVMKLL</sequence>
<evidence type="ECO:0000313" key="1">
    <source>
        <dbReference type="EMBL" id="MPC63902.1"/>
    </source>
</evidence>
<name>A0A5B7GYH8_PORTR</name>
<proteinExistence type="predicted"/>
<reference evidence="1 2" key="1">
    <citation type="submission" date="2019-05" db="EMBL/GenBank/DDBJ databases">
        <title>Another draft genome of Portunus trituberculatus and its Hox gene families provides insights of decapod evolution.</title>
        <authorList>
            <person name="Jeong J.-H."/>
            <person name="Song I."/>
            <person name="Kim S."/>
            <person name="Choi T."/>
            <person name="Kim D."/>
            <person name="Ryu S."/>
            <person name="Kim W."/>
        </authorList>
    </citation>
    <scope>NUCLEOTIDE SEQUENCE [LARGE SCALE GENOMIC DNA]</scope>
    <source>
        <tissue evidence="1">Muscle</tissue>
    </source>
</reference>
<dbReference type="Proteomes" id="UP000324222">
    <property type="component" value="Unassembled WGS sequence"/>
</dbReference>
<organism evidence="1 2">
    <name type="scientific">Portunus trituberculatus</name>
    <name type="common">Swimming crab</name>
    <name type="synonym">Neptunus trituberculatus</name>
    <dbReference type="NCBI Taxonomy" id="210409"/>
    <lineage>
        <taxon>Eukaryota</taxon>
        <taxon>Metazoa</taxon>
        <taxon>Ecdysozoa</taxon>
        <taxon>Arthropoda</taxon>
        <taxon>Crustacea</taxon>
        <taxon>Multicrustacea</taxon>
        <taxon>Malacostraca</taxon>
        <taxon>Eumalacostraca</taxon>
        <taxon>Eucarida</taxon>
        <taxon>Decapoda</taxon>
        <taxon>Pleocyemata</taxon>
        <taxon>Brachyura</taxon>
        <taxon>Eubrachyura</taxon>
        <taxon>Portunoidea</taxon>
        <taxon>Portunidae</taxon>
        <taxon>Portuninae</taxon>
        <taxon>Portunus</taxon>
    </lineage>
</organism>
<dbReference type="AlphaFoldDB" id="A0A5B7GYH8"/>
<dbReference type="EMBL" id="VSRR010021400">
    <property type="protein sequence ID" value="MPC63902.1"/>
    <property type="molecule type" value="Genomic_DNA"/>
</dbReference>
<gene>
    <name evidence="1" type="ORF">E2C01_058010</name>
</gene>
<comment type="caution">
    <text evidence="1">The sequence shown here is derived from an EMBL/GenBank/DDBJ whole genome shotgun (WGS) entry which is preliminary data.</text>
</comment>
<protein>
    <submittedName>
        <fullName evidence="1">Uncharacterized protein</fullName>
    </submittedName>
</protein>